<organism evidence="1 2">
    <name type="scientific">Flagellimonas sediminis</name>
    <dbReference type="NCBI Taxonomy" id="2696468"/>
    <lineage>
        <taxon>Bacteria</taxon>
        <taxon>Pseudomonadati</taxon>
        <taxon>Bacteroidota</taxon>
        <taxon>Flavobacteriia</taxon>
        <taxon>Flavobacteriales</taxon>
        <taxon>Flavobacteriaceae</taxon>
        <taxon>Flagellimonas</taxon>
    </lineage>
</organism>
<dbReference type="EMBL" id="JAAAMI010000001">
    <property type="protein sequence ID" value="NDV41869.1"/>
    <property type="molecule type" value="Genomic_DNA"/>
</dbReference>
<dbReference type="PROSITE" id="PS51257">
    <property type="entry name" value="PROKAR_LIPOPROTEIN"/>
    <property type="match status" value="1"/>
</dbReference>
<name>A0A6I5KQ87_9FLAO</name>
<dbReference type="RefSeq" id="WP_163631959.1">
    <property type="nucleotide sequence ID" value="NZ_JAAAMI010000001.1"/>
</dbReference>
<dbReference type="Proteomes" id="UP000468707">
    <property type="component" value="Unassembled WGS sequence"/>
</dbReference>
<dbReference type="AlphaFoldDB" id="A0A6I5KQ87"/>
<gene>
    <name evidence="1" type="ORF">GTK07_00910</name>
</gene>
<protein>
    <submittedName>
        <fullName evidence="1">Uncharacterized protein</fullName>
    </submittedName>
</protein>
<evidence type="ECO:0000313" key="1">
    <source>
        <dbReference type="EMBL" id="NDV41869.1"/>
    </source>
</evidence>
<comment type="caution">
    <text evidence="1">The sequence shown here is derived from an EMBL/GenBank/DDBJ whole genome shotgun (WGS) entry which is preliminary data.</text>
</comment>
<sequence length="160" mass="17870">MTKLFLPLFLIVLVYGCSDEENPVEPEAIEPKKMSIAIDMSGDFEVYDTQLSIFSFGEERVSVNGGAFSDSIIQYELGSEVHHVFEFEDDLVSLGLRIALGQVKGDITVADSAVIKISAFVNEKLFDEQTFITKPESERDTIGLIYNALGKQFVEFDTRN</sequence>
<keyword evidence="2" id="KW-1185">Reference proteome</keyword>
<reference evidence="1 2" key="1">
    <citation type="submission" date="2020-01" db="EMBL/GenBank/DDBJ databases">
        <title>Muricauda sediminis sp.nov. 40Bstr401.</title>
        <authorList>
            <person name="Xue Z."/>
            <person name="Zhu S."/>
            <person name="Ren N."/>
            <person name="Chen T."/>
            <person name="Chen X."/>
            <person name="Chen J."/>
            <person name="Yang J."/>
        </authorList>
    </citation>
    <scope>NUCLEOTIDE SEQUENCE [LARGE SCALE GENOMIC DNA]</scope>
    <source>
        <strain evidence="1 2">40Bstr401</strain>
    </source>
</reference>
<evidence type="ECO:0000313" key="2">
    <source>
        <dbReference type="Proteomes" id="UP000468707"/>
    </source>
</evidence>
<accession>A0A6I5KQ87</accession>
<proteinExistence type="predicted"/>